<evidence type="ECO:0000256" key="6">
    <source>
        <dbReference type="ARBA" id="ARBA00022927"/>
    </source>
</evidence>
<dbReference type="OrthoDB" id="9986677at2759"/>
<proteinExistence type="inferred from homology"/>
<dbReference type="GO" id="GO:0035673">
    <property type="term" value="F:oligopeptide transmembrane transporter activity"/>
    <property type="evidence" value="ECO:0007669"/>
    <property type="project" value="InterPro"/>
</dbReference>
<feature type="transmembrane region" description="Helical" evidence="9">
    <location>
        <begin position="323"/>
        <end position="344"/>
    </location>
</feature>
<feature type="transmembrane region" description="Helical" evidence="9">
    <location>
        <begin position="531"/>
        <end position="557"/>
    </location>
</feature>
<keyword evidence="5" id="KW-0571">Peptide transport</keyword>
<keyword evidence="4 9" id="KW-0812">Transmembrane</keyword>
<evidence type="ECO:0000313" key="11">
    <source>
        <dbReference type="Proteomes" id="UP000800235"/>
    </source>
</evidence>
<evidence type="ECO:0000256" key="4">
    <source>
        <dbReference type="ARBA" id="ARBA00022692"/>
    </source>
</evidence>
<evidence type="ECO:0000313" key="10">
    <source>
        <dbReference type="EMBL" id="KAF2423092.1"/>
    </source>
</evidence>
<protein>
    <submittedName>
        <fullName evidence="10">OPT superfamily oligopeptide transporter</fullName>
    </submittedName>
</protein>
<name>A0A9P4NIL5_9PEZI</name>
<comment type="caution">
    <text evidence="10">The sequence shown here is derived from an EMBL/GenBank/DDBJ whole genome shotgun (WGS) entry which is preliminary data.</text>
</comment>
<evidence type="ECO:0000256" key="7">
    <source>
        <dbReference type="ARBA" id="ARBA00022989"/>
    </source>
</evidence>
<feature type="transmembrane region" description="Helical" evidence="9">
    <location>
        <begin position="350"/>
        <end position="380"/>
    </location>
</feature>
<dbReference type="Pfam" id="PF03169">
    <property type="entry name" value="OPT"/>
    <property type="match status" value="1"/>
</dbReference>
<dbReference type="InterPro" id="IPR004648">
    <property type="entry name" value="Oligpept_transpt"/>
</dbReference>
<dbReference type="PANTHER" id="PTHR22601">
    <property type="entry name" value="ISP4 LIKE PROTEIN"/>
    <property type="match status" value="1"/>
</dbReference>
<feature type="transmembrane region" description="Helical" evidence="9">
    <location>
        <begin position="503"/>
        <end position="525"/>
    </location>
</feature>
<evidence type="ECO:0000256" key="2">
    <source>
        <dbReference type="ARBA" id="ARBA00008807"/>
    </source>
</evidence>
<organism evidence="10 11">
    <name type="scientific">Tothia fuscella</name>
    <dbReference type="NCBI Taxonomy" id="1048955"/>
    <lineage>
        <taxon>Eukaryota</taxon>
        <taxon>Fungi</taxon>
        <taxon>Dikarya</taxon>
        <taxon>Ascomycota</taxon>
        <taxon>Pezizomycotina</taxon>
        <taxon>Dothideomycetes</taxon>
        <taxon>Pleosporomycetidae</taxon>
        <taxon>Venturiales</taxon>
        <taxon>Cylindrosympodiaceae</taxon>
        <taxon>Tothia</taxon>
    </lineage>
</organism>
<keyword evidence="11" id="KW-1185">Reference proteome</keyword>
<feature type="transmembrane region" description="Helical" evidence="9">
    <location>
        <begin position="578"/>
        <end position="602"/>
    </location>
</feature>
<dbReference type="GO" id="GO:0016020">
    <property type="term" value="C:membrane"/>
    <property type="evidence" value="ECO:0007669"/>
    <property type="project" value="UniProtKB-SubCell"/>
</dbReference>
<accession>A0A9P4NIL5</accession>
<dbReference type="GO" id="GO:0015031">
    <property type="term" value="P:protein transport"/>
    <property type="evidence" value="ECO:0007669"/>
    <property type="project" value="UniProtKB-KW"/>
</dbReference>
<keyword evidence="6" id="KW-0653">Protein transport</keyword>
<evidence type="ECO:0000256" key="9">
    <source>
        <dbReference type="SAM" id="Phobius"/>
    </source>
</evidence>
<dbReference type="EMBL" id="MU007085">
    <property type="protein sequence ID" value="KAF2423092.1"/>
    <property type="molecule type" value="Genomic_DNA"/>
</dbReference>
<dbReference type="NCBIfam" id="TIGR00728">
    <property type="entry name" value="OPT_sfam"/>
    <property type="match status" value="1"/>
</dbReference>
<feature type="transmembrane region" description="Helical" evidence="9">
    <location>
        <begin position="87"/>
        <end position="105"/>
    </location>
</feature>
<keyword evidence="3" id="KW-0813">Transport</keyword>
<feature type="transmembrane region" description="Helical" evidence="9">
    <location>
        <begin position="387"/>
        <end position="408"/>
    </location>
</feature>
<evidence type="ECO:0000256" key="3">
    <source>
        <dbReference type="ARBA" id="ARBA00022448"/>
    </source>
</evidence>
<keyword evidence="8 9" id="KW-0472">Membrane</keyword>
<comment type="subcellular location">
    <subcellularLocation>
        <location evidence="1">Membrane</location>
        <topology evidence="1">Multi-pass membrane protein</topology>
    </subcellularLocation>
</comment>
<evidence type="ECO:0000256" key="1">
    <source>
        <dbReference type="ARBA" id="ARBA00004141"/>
    </source>
</evidence>
<keyword evidence="7 9" id="KW-1133">Transmembrane helix</keyword>
<evidence type="ECO:0000256" key="5">
    <source>
        <dbReference type="ARBA" id="ARBA00022856"/>
    </source>
</evidence>
<feature type="transmembrane region" description="Helical" evidence="9">
    <location>
        <begin position="168"/>
        <end position="188"/>
    </location>
</feature>
<feature type="transmembrane region" description="Helical" evidence="9">
    <location>
        <begin position="28"/>
        <end position="49"/>
    </location>
</feature>
<dbReference type="Proteomes" id="UP000800235">
    <property type="component" value="Unassembled WGS sequence"/>
</dbReference>
<sequence length="639" mass="72272">MAGSASATPEAMVTLAVQKLWYDIEPNVFVALCLIFSAQMLGYGVAGLLRKTLVYPTKMLYPANLPVATLLETLHKDKDKAKARMKYFYVSFVVLFFWQVFPQYIMPILGGLSLFCLTNRTSLFTTNLFGGSMANEGLGILQISLDWQMIGGGKNPLWVPLQTLLNEFAGYLISIGLYMALFYGNAWNGRSFPFLSPMLFSEHSNSTKYIPYDVKKILNSKHQVDPVLLAKQGVPWFSASYALSLTTINIAISATIVHMLVWHYDDLKSAWSWATIANMKLIAQPWTWNWKFWQHEESTMTEQEAEDIDPHYRLMMAYKDIPSWWFGAIWICSVAVGLFAIYQADTTLPWWAFFIACLLSTVCLVFFAALTAMFGFSLYVQPFMQIIGAYLLPGMPIANMYFSTFGFNSLYQAKHMLKDLKLGQYAHLAPRCTFTMQMVGTTVGCITSYLMMQKITTEKREILMAIQGTNIWSGQLLQGHNTQAVAWGGLAKDMFNVGKRYQIVPLGLLIGMAAPLPFVLIHKIFPKSNMGYWNTAIICGAMGALSHGTHSAFLMYYSIGIFTQFYLRRYRPNWFVKYNYILSAGMDGGTSVINFLLTFTVFGGGGKNVPFPPYWGNNHQRGNYDYCMRDPAMGKRRAH</sequence>
<comment type="similarity">
    <text evidence="2">Belongs to the oligopeptide OPT transporter family.</text>
</comment>
<reference evidence="10" key="1">
    <citation type="journal article" date="2020" name="Stud. Mycol.">
        <title>101 Dothideomycetes genomes: a test case for predicting lifestyles and emergence of pathogens.</title>
        <authorList>
            <person name="Haridas S."/>
            <person name="Albert R."/>
            <person name="Binder M."/>
            <person name="Bloem J."/>
            <person name="Labutti K."/>
            <person name="Salamov A."/>
            <person name="Andreopoulos B."/>
            <person name="Baker S."/>
            <person name="Barry K."/>
            <person name="Bills G."/>
            <person name="Bluhm B."/>
            <person name="Cannon C."/>
            <person name="Castanera R."/>
            <person name="Culley D."/>
            <person name="Daum C."/>
            <person name="Ezra D."/>
            <person name="Gonzalez J."/>
            <person name="Henrissat B."/>
            <person name="Kuo A."/>
            <person name="Liang C."/>
            <person name="Lipzen A."/>
            <person name="Lutzoni F."/>
            <person name="Magnuson J."/>
            <person name="Mondo S."/>
            <person name="Nolan M."/>
            <person name="Ohm R."/>
            <person name="Pangilinan J."/>
            <person name="Park H.-J."/>
            <person name="Ramirez L."/>
            <person name="Alfaro M."/>
            <person name="Sun H."/>
            <person name="Tritt A."/>
            <person name="Yoshinaga Y."/>
            <person name="Zwiers L.-H."/>
            <person name="Turgeon B."/>
            <person name="Goodwin S."/>
            <person name="Spatafora J."/>
            <person name="Crous P."/>
            <person name="Grigoriev I."/>
        </authorList>
    </citation>
    <scope>NUCLEOTIDE SEQUENCE</scope>
    <source>
        <strain evidence="10">CBS 130266</strain>
    </source>
</reference>
<gene>
    <name evidence="10" type="ORF">EJ08DRAFT_459079</name>
</gene>
<dbReference type="AlphaFoldDB" id="A0A9P4NIL5"/>
<dbReference type="InterPro" id="IPR004813">
    <property type="entry name" value="OPT"/>
</dbReference>
<evidence type="ECO:0000256" key="8">
    <source>
        <dbReference type="ARBA" id="ARBA00023136"/>
    </source>
</evidence>